<dbReference type="InterPro" id="IPR050638">
    <property type="entry name" value="AA-Vitamin_Transporters"/>
</dbReference>
<feature type="transmembrane region" description="Helical" evidence="6">
    <location>
        <begin position="156"/>
        <end position="174"/>
    </location>
</feature>
<reference evidence="8 9" key="1">
    <citation type="submission" date="2015-12" db="EMBL/GenBank/DDBJ databases">
        <title>Draft genome sequence of the thermoanaerobe Thermotalea metallivorans, an isolate from the runoff channel of the Great Artesian Basin, Australia.</title>
        <authorList>
            <person name="Patel B.K."/>
        </authorList>
    </citation>
    <scope>NUCLEOTIDE SEQUENCE [LARGE SCALE GENOMIC DNA]</scope>
    <source>
        <strain evidence="8 9">B2-1</strain>
    </source>
</reference>
<comment type="subcellular location">
    <subcellularLocation>
        <location evidence="1">Membrane</location>
        <topology evidence="1">Multi-pass membrane protein</topology>
    </subcellularLocation>
</comment>
<dbReference type="Pfam" id="PF00892">
    <property type="entry name" value="EamA"/>
    <property type="match status" value="2"/>
</dbReference>
<evidence type="ECO:0000313" key="9">
    <source>
        <dbReference type="Proteomes" id="UP000070456"/>
    </source>
</evidence>
<name>A0A140L0X4_9FIRM</name>
<accession>A0A140L0X4</accession>
<keyword evidence="4 6" id="KW-1133">Transmembrane helix</keyword>
<comment type="caution">
    <text evidence="8">The sequence shown here is derived from an EMBL/GenBank/DDBJ whole genome shotgun (WGS) entry which is preliminary data.</text>
</comment>
<evidence type="ECO:0000313" key="8">
    <source>
        <dbReference type="EMBL" id="KXG74199.1"/>
    </source>
</evidence>
<dbReference type="OrthoDB" id="3190463at2"/>
<feature type="transmembrane region" description="Helical" evidence="6">
    <location>
        <begin position="218"/>
        <end position="239"/>
    </location>
</feature>
<evidence type="ECO:0000256" key="6">
    <source>
        <dbReference type="SAM" id="Phobius"/>
    </source>
</evidence>
<feature type="transmembrane region" description="Helical" evidence="6">
    <location>
        <begin position="38"/>
        <end position="58"/>
    </location>
</feature>
<keyword evidence="9" id="KW-1185">Reference proteome</keyword>
<dbReference type="EMBL" id="LOEE01000061">
    <property type="protein sequence ID" value="KXG74199.1"/>
    <property type="molecule type" value="Genomic_DNA"/>
</dbReference>
<feature type="transmembrane region" description="Helical" evidence="6">
    <location>
        <begin position="273"/>
        <end position="289"/>
    </location>
</feature>
<evidence type="ECO:0000256" key="4">
    <source>
        <dbReference type="ARBA" id="ARBA00022989"/>
    </source>
</evidence>
<dbReference type="SUPFAM" id="SSF103481">
    <property type="entry name" value="Multidrug resistance efflux transporter EmrE"/>
    <property type="match status" value="2"/>
</dbReference>
<feature type="transmembrane region" description="Helical" evidence="6">
    <location>
        <begin position="94"/>
        <end position="114"/>
    </location>
</feature>
<dbReference type="AlphaFoldDB" id="A0A140L0X4"/>
<feature type="transmembrane region" description="Helical" evidence="6">
    <location>
        <begin position="186"/>
        <end position="206"/>
    </location>
</feature>
<dbReference type="PATRIC" id="fig|520762.4.peg.2796"/>
<gene>
    <name evidence="8" type="primary">yedA</name>
    <name evidence="8" type="ORF">AN619_25170</name>
</gene>
<dbReference type="PANTHER" id="PTHR32322">
    <property type="entry name" value="INNER MEMBRANE TRANSPORTER"/>
    <property type="match status" value="1"/>
</dbReference>
<proteinExistence type="inferred from homology"/>
<evidence type="ECO:0000256" key="3">
    <source>
        <dbReference type="ARBA" id="ARBA00022692"/>
    </source>
</evidence>
<keyword evidence="5 6" id="KW-0472">Membrane</keyword>
<feature type="domain" description="EamA" evidence="7">
    <location>
        <begin position="10"/>
        <end position="143"/>
    </location>
</feature>
<feature type="transmembrane region" description="Helical" evidence="6">
    <location>
        <begin position="126"/>
        <end position="144"/>
    </location>
</feature>
<dbReference type="PANTHER" id="PTHR32322:SF2">
    <property type="entry name" value="EAMA DOMAIN-CONTAINING PROTEIN"/>
    <property type="match status" value="1"/>
</dbReference>
<protein>
    <submittedName>
        <fullName evidence="8">Putative inner membrane transporter YedA</fullName>
    </submittedName>
</protein>
<dbReference type="GO" id="GO:0016020">
    <property type="term" value="C:membrane"/>
    <property type="evidence" value="ECO:0007669"/>
    <property type="project" value="UniProtKB-SubCell"/>
</dbReference>
<dbReference type="InterPro" id="IPR037185">
    <property type="entry name" value="EmrE-like"/>
</dbReference>
<sequence length="312" mass="33430">MATNKEERKVILAYLCVCIVWGSTYLAIRIGVSEFPPAIFAGIRFVVAGLLMVGFAWLKGLEFPKTPIDIRRIAVVGLFLLLGGNGLVVWAEQWVHSGIASLLVATVPLFMAILELMLPNRKSIGFKGWSGLILGFAGVVLLVFTHSDSGAIDLKGALILLTGTLMWAMGSIYSKSFQASGSIVSHIGIEMLAGGIGLSIVGMILGETSRFHVTLRGIGALLYLIFFGSILAYSCYIYILQKWPAAKAGTYAYVNPPVAVLLGSLILDEPLSFHVIASTGVILMGVFLVQTSKGVPASQGNQHHKTAEEMET</sequence>
<feature type="transmembrane region" description="Helical" evidence="6">
    <location>
        <begin position="12"/>
        <end position="32"/>
    </location>
</feature>
<feature type="domain" description="EamA" evidence="7">
    <location>
        <begin position="155"/>
        <end position="289"/>
    </location>
</feature>
<feature type="transmembrane region" description="Helical" evidence="6">
    <location>
        <begin position="70"/>
        <end position="88"/>
    </location>
</feature>
<organism evidence="8 9">
    <name type="scientific">Thermotalea metallivorans</name>
    <dbReference type="NCBI Taxonomy" id="520762"/>
    <lineage>
        <taxon>Bacteria</taxon>
        <taxon>Bacillati</taxon>
        <taxon>Bacillota</taxon>
        <taxon>Clostridia</taxon>
        <taxon>Peptostreptococcales</taxon>
        <taxon>Thermotaleaceae</taxon>
        <taxon>Thermotalea</taxon>
    </lineage>
</organism>
<evidence type="ECO:0000259" key="7">
    <source>
        <dbReference type="Pfam" id="PF00892"/>
    </source>
</evidence>
<keyword evidence="3 6" id="KW-0812">Transmembrane</keyword>
<dbReference type="RefSeq" id="WP_068557460.1">
    <property type="nucleotide sequence ID" value="NZ_LOEE01000061.1"/>
</dbReference>
<comment type="similarity">
    <text evidence="2">Belongs to the EamA transporter family.</text>
</comment>
<evidence type="ECO:0000256" key="5">
    <source>
        <dbReference type="ARBA" id="ARBA00023136"/>
    </source>
</evidence>
<evidence type="ECO:0000256" key="1">
    <source>
        <dbReference type="ARBA" id="ARBA00004141"/>
    </source>
</evidence>
<dbReference type="Proteomes" id="UP000070456">
    <property type="component" value="Unassembled WGS sequence"/>
</dbReference>
<evidence type="ECO:0000256" key="2">
    <source>
        <dbReference type="ARBA" id="ARBA00007362"/>
    </source>
</evidence>
<dbReference type="InterPro" id="IPR000620">
    <property type="entry name" value="EamA_dom"/>
</dbReference>